<dbReference type="OrthoDB" id="2013011at2759"/>
<organism evidence="2 3">
    <name type="scientific">Zingiber officinale</name>
    <name type="common">Ginger</name>
    <name type="synonym">Amomum zingiber</name>
    <dbReference type="NCBI Taxonomy" id="94328"/>
    <lineage>
        <taxon>Eukaryota</taxon>
        <taxon>Viridiplantae</taxon>
        <taxon>Streptophyta</taxon>
        <taxon>Embryophyta</taxon>
        <taxon>Tracheophyta</taxon>
        <taxon>Spermatophyta</taxon>
        <taxon>Magnoliopsida</taxon>
        <taxon>Liliopsida</taxon>
        <taxon>Zingiberales</taxon>
        <taxon>Zingiberaceae</taxon>
        <taxon>Zingiber</taxon>
    </lineage>
</organism>
<dbReference type="EMBL" id="JACMSC010000019">
    <property type="protein sequence ID" value="KAG6473529.1"/>
    <property type="molecule type" value="Genomic_DNA"/>
</dbReference>
<keyword evidence="3" id="KW-1185">Reference proteome</keyword>
<dbReference type="AlphaFoldDB" id="A0A8J5CDU2"/>
<evidence type="ECO:0000313" key="3">
    <source>
        <dbReference type="Proteomes" id="UP000734854"/>
    </source>
</evidence>
<dbReference type="PANTHER" id="PTHR35127">
    <property type="entry name" value="OS03G0736900 PROTEIN"/>
    <property type="match status" value="1"/>
</dbReference>
<dbReference type="Proteomes" id="UP000734854">
    <property type="component" value="Unassembled WGS sequence"/>
</dbReference>
<reference evidence="2 3" key="1">
    <citation type="submission" date="2020-08" db="EMBL/GenBank/DDBJ databases">
        <title>Plant Genome Project.</title>
        <authorList>
            <person name="Zhang R.-G."/>
        </authorList>
    </citation>
    <scope>NUCLEOTIDE SEQUENCE [LARGE SCALE GENOMIC DNA]</scope>
    <source>
        <tissue evidence="2">Rhizome</tissue>
    </source>
</reference>
<sequence length="247" mass="27616">MASSSCGFDLRSVATARELPLLMEKRGGPSLCCRLDARLTSRRRRRMCAEASLTISRSTVATADRLSSERRDLSVSTRPPPLYFNKAVEGERARATPEKLEQWIMDSIGEIVRNIENEPFLMHIFSDCGGASGLRLVKEEAFPERWPRIKKRWERTRSAPDAVILVERLQGDGEDEEDSAIGAGGCDSHETWALVVQGRGMDCAACYILNTTRVMSAVGFCTHFCLVRAQCFGDPVDVQLMNAWLQR</sequence>
<gene>
    <name evidence="2" type="ORF">ZIOFF_067446</name>
</gene>
<dbReference type="Pfam" id="PF25089">
    <property type="entry name" value="DUF7804"/>
    <property type="match status" value="1"/>
</dbReference>
<comment type="caution">
    <text evidence="2">The sequence shown here is derived from an EMBL/GenBank/DDBJ whole genome shotgun (WGS) entry which is preliminary data.</text>
</comment>
<dbReference type="PANTHER" id="PTHR35127:SF1">
    <property type="entry name" value="GENOME ASSEMBLY, CHROMOSOME: A10"/>
    <property type="match status" value="1"/>
</dbReference>
<name>A0A8J5CDU2_ZINOF</name>
<evidence type="ECO:0000313" key="2">
    <source>
        <dbReference type="EMBL" id="KAG6473529.1"/>
    </source>
</evidence>
<accession>A0A8J5CDU2</accession>
<protein>
    <recommendedName>
        <fullName evidence="1">DUF7804 domain-containing protein</fullName>
    </recommendedName>
</protein>
<dbReference type="InterPro" id="IPR056706">
    <property type="entry name" value="DUF7804"/>
</dbReference>
<proteinExistence type="predicted"/>
<evidence type="ECO:0000259" key="1">
    <source>
        <dbReference type="Pfam" id="PF25089"/>
    </source>
</evidence>
<feature type="domain" description="DUF7804" evidence="1">
    <location>
        <begin position="96"/>
        <end position="176"/>
    </location>
</feature>